<feature type="domain" description="SLBB" evidence="18">
    <location>
        <begin position="262"/>
        <end position="348"/>
    </location>
</feature>
<dbReference type="OrthoDB" id="9808421at2"/>
<dbReference type="Gene3D" id="3.30.1950.10">
    <property type="entry name" value="wza like domain"/>
    <property type="match status" value="1"/>
</dbReference>
<dbReference type="Proteomes" id="UP000253204">
    <property type="component" value="Unassembled WGS sequence"/>
</dbReference>
<dbReference type="InterPro" id="IPR054765">
    <property type="entry name" value="SLBB_dom"/>
</dbReference>
<keyword evidence="9" id="KW-0406">Ion transport</keyword>
<evidence type="ECO:0000256" key="2">
    <source>
        <dbReference type="ARBA" id="ARBA00009450"/>
    </source>
</evidence>
<evidence type="ECO:0000256" key="8">
    <source>
        <dbReference type="ARBA" id="ARBA00023047"/>
    </source>
</evidence>
<keyword evidence="10" id="KW-0626">Porin</keyword>
<dbReference type="NCBIfam" id="NF011658">
    <property type="entry name" value="PRK15078.1"/>
    <property type="match status" value="1"/>
</dbReference>
<keyword evidence="20" id="KW-1185">Reference proteome</keyword>
<dbReference type="PANTHER" id="PTHR33619:SF3">
    <property type="entry name" value="POLYSACCHARIDE EXPORT PROTEIN GFCE-RELATED"/>
    <property type="match status" value="1"/>
</dbReference>
<keyword evidence="7" id="KW-0732">Signal</keyword>
<evidence type="ECO:0000256" key="15">
    <source>
        <dbReference type="SAM" id="Phobius"/>
    </source>
</evidence>
<dbReference type="GO" id="GO:0046930">
    <property type="term" value="C:pore complex"/>
    <property type="evidence" value="ECO:0007669"/>
    <property type="project" value="UniProtKB-KW"/>
</dbReference>
<comment type="caution">
    <text evidence="19">The sequence shown here is derived from an EMBL/GenBank/DDBJ whole genome shotgun (WGS) entry which is preliminary data.</text>
</comment>
<dbReference type="PROSITE" id="PS51257">
    <property type="entry name" value="PROKAR_LIPOPROTEIN"/>
    <property type="match status" value="1"/>
</dbReference>
<evidence type="ECO:0000256" key="6">
    <source>
        <dbReference type="ARBA" id="ARBA00022692"/>
    </source>
</evidence>
<dbReference type="InterPro" id="IPR003715">
    <property type="entry name" value="Poly_export_N"/>
</dbReference>
<keyword evidence="14" id="KW-0449">Lipoprotein</keyword>
<dbReference type="AlphaFoldDB" id="A0A368TMY1"/>
<evidence type="ECO:0000256" key="14">
    <source>
        <dbReference type="ARBA" id="ARBA00023288"/>
    </source>
</evidence>
<evidence type="ECO:0000259" key="16">
    <source>
        <dbReference type="Pfam" id="PF02563"/>
    </source>
</evidence>
<evidence type="ECO:0000313" key="19">
    <source>
        <dbReference type="EMBL" id="RCV85880.1"/>
    </source>
</evidence>
<evidence type="ECO:0000256" key="11">
    <source>
        <dbReference type="ARBA" id="ARBA00023136"/>
    </source>
</evidence>
<dbReference type="InterPro" id="IPR049712">
    <property type="entry name" value="Poly_export"/>
</dbReference>
<feature type="transmembrane region" description="Helical" evidence="15">
    <location>
        <begin position="20"/>
        <end position="41"/>
    </location>
</feature>
<dbReference type="PANTHER" id="PTHR33619">
    <property type="entry name" value="POLYSACCHARIDE EXPORT PROTEIN GFCE-RELATED"/>
    <property type="match status" value="1"/>
</dbReference>
<dbReference type="GO" id="GO:0015159">
    <property type="term" value="F:polysaccharide transmembrane transporter activity"/>
    <property type="evidence" value="ECO:0007669"/>
    <property type="project" value="InterPro"/>
</dbReference>
<evidence type="ECO:0000256" key="1">
    <source>
        <dbReference type="ARBA" id="ARBA00004571"/>
    </source>
</evidence>
<evidence type="ECO:0000256" key="4">
    <source>
        <dbReference type="ARBA" id="ARBA00022452"/>
    </source>
</evidence>
<evidence type="ECO:0000256" key="10">
    <source>
        <dbReference type="ARBA" id="ARBA00023114"/>
    </source>
</evidence>
<dbReference type="InterPro" id="IPR040716">
    <property type="entry name" value="Wza_C"/>
</dbReference>
<keyword evidence="13" id="KW-0998">Cell outer membrane</keyword>
<dbReference type="GO" id="GO:0009279">
    <property type="term" value="C:cell outer membrane"/>
    <property type="evidence" value="ECO:0007669"/>
    <property type="project" value="UniProtKB-SubCell"/>
</dbReference>
<proteinExistence type="inferred from homology"/>
<evidence type="ECO:0000259" key="18">
    <source>
        <dbReference type="Pfam" id="PF22461"/>
    </source>
</evidence>
<evidence type="ECO:0000256" key="12">
    <source>
        <dbReference type="ARBA" id="ARBA00023139"/>
    </source>
</evidence>
<protein>
    <submittedName>
        <fullName evidence="19">Polysaccharide export protein Wza</fullName>
    </submittedName>
</protein>
<evidence type="ECO:0000259" key="17">
    <source>
        <dbReference type="Pfam" id="PF18412"/>
    </source>
</evidence>
<keyword evidence="4" id="KW-1134">Transmembrane beta strand</keyword>
<dbReference type="Gene3D" id="3.10.560.10">
    <property type="entry name" value="Outer membrane lipoprotein wza domain like"/>
    <property type="match status" value="2"/>
</dbReference>
<evidence type="ECO:0000313" key="20">
    <source>
        <dbReference type="Proteomes" id="UP000253204"/>
    </source>
</evidence>
<keyword evidence="15" id="KW-1133">Transmembrane helix</keyword>
<dbReference type="Pfam" id="PF18412">
    <property type="entry name" value="Wza_C"/>
    <property type="match status" value="1"/>
</dbReference>
<feature type="domain" description="Outer-membrane lipoprotein Wza C-terminal" evidence="17">
    <location>
        <begin position="351"/>
        <end position="379"/>
    </location>
</feature>
<keyword evidence="8" id="KW-0625">Polysaccharide transport</keyword>
<sequence length="383" mass="41612">MNKFNEVEEVESSERPVRLVRFLMLFMLLGVLSGCAMAPGGHIDESNLAQSLDGRVNVQPITPDLVDAMHVREAPTQATPEALHQEVQGYEYRVGPGDILSVIVYDHPELTIPAGAERSAAETGNRIRPNGTMFYPYVGRVKVEGMTLDEVRQLITRRLSSVITEPQVEVGIAAFHSQKVYISGAVENPGTLPLTIVPMTVLDAISEVGGANDNADWRNVTLSRNGSEERISLYAMMRQGDMTQNRLLRDGDLLHVPTMENQNVVVMGQVRRPGAIALGNERITLTDALGRAGGVNESRAEPSGIFVVRGNLPGSEKIATVYQLDIQDATRLLLGTRFPLQPQDVVYVTSAPLARWNTVISLLLPSVSLPGDVATVATDVGDL</sequence>
<evidence type="ECO:0000256" key="3">
    <source>
        <dbReference type="ARBA" id="ARBA00022448"/>
    </source>
</evidence>
<comment type="similarity">
    <text evidence="2">Belongs to the BexD/CtrA/VexA family.</text>
</comment>
<evidence type="ECO:0000256" key="13">
    <source>
        <dbReference type="ARBA" id="ARBA00023237"/>
    </source>
</evidence>
<feature type="domain" description="Polysaccharide export protein N-terminal" evidence="16">
    <location>
        <begin position="88"/>
        <end position="172"/>
    </location>
</feature>
<accession>A0A368TMY1</accession>
<dbReference type="GO" id="GO:0006811">
    <property type="term" value="P:monoatomic ion transport"/>
    <property type="evidence" value="ECO:0007669"/>
    <property type="project" value="UniProtKB-KW"/>
</dbReference>
<dbReference type="Pfam" id="PF02563">
    <property type="entry name" value="Poly_export"/>
    <property type="match status" value="1"/>
</dbReference>
<evidence type="ECO:0000256" key="5">
    <source>
        <dbReference type="ARBA" id="ARBA00022597"/>
    </source>
</evidence>
<keyword evidence="6 15" id="KW-0812">Transmembrane</keyword>
<reference evidence="19 20" key="1">
    <citation type="submission" date="2018-07" db="EMBL/GenBank/DDBJ databases">
        <title>Halomonas rutogse sp. nov., isolated from Lake TangqianCo on Tibetan Plateau.</title>
        <authorList>
            <person name="Lu H."/>
            <person name="Xing P."/>
            <person name="Wu Q."/>
        </authorList>
    </citation>
    <scope>NUCLEOTIDE SEQUENCE [LARGE SCALE GENOMIC DNA]</scope>
    <source>
        <strain evidence="19 20">TQ8S</strain>
    </source>
</reference>
<dbReference type="Pfam" id="PF22461">
    <property type="entry name" value="SLBB_2"/>
    <property type="match status" value="2"/>
</dbReference>
<name>A0A368TMY1_9GAMM</name>
<feature type="domain" description="SLBB" evidence="18">
    <location>
        <begin position="178"/>
        <end position="256"/>
    </location>
</feature>
<organism evidence="19 20">
    <name type="scientific">Vreelandella rituensis</name>
    <dbReference type="NCBI Taxonomy" id="2282306"/>
    <lineage>
        <taxon>Bacteria</taxon>
        <taxon>Pseudomonadati</taxon>
        <taxon>Pseudomonadota</taxon>
        <taxon>Gammaproteobacteria</taxon>
        <taxon>Oceanospirillales</taxon>
        <taxon>Halomonadaceae</taxon>
        <taxon>Vreelandella</taxon>
    </lineage>
</organism>
<gene>
    <name evidence="19" type="ORF">DU506_19875</name>
</gene>
<dbReference type="EMBL" id="QPIJ01000088">
    <property type="protein sequence ID" value="RCV85880.1"/>
    <property type="molecule type" value="Genomic_DNA"/>
</dbReference>
<evidence type="ECO:0000256" key="9">
    <source>
        <dbReference type="ARBA" id="ARBA00023065"/>
    </source>
</evidence>
<keyword evidence="11 15" id="KW-0472">Membrane</keyword>
<keyword evidence="5" id="KW-0762">Sugar transport</keyword>
<keyword evidence="12" id="KW-0564">Palmitate</keyword>
<evidence type="ECO:0000256" key="7">
    <source>
        <dbReference type="ARBA" id="ARBA00022729"/>
    </source>
</evidence>
<comment type="subcellular location">
    <subcellularLocation>
        <location evidence="1">Cell outer membrane</location>
        <topology evidence="1">Multi-pass membrane protein</topology>
    </subcellularLocation>
</comment>
<dbReference type="GO" id="GO:0015288">
    <property type="term" value="F:porin activity"/>
    <property type="evidence" value="ECO:0007669"/>
    <property type="project" value="UniProtKB-KW"/>
</dbReference>
<keyword evidence="3" id="KW-0813">Transport</keyword>
<dbReference type="RefSeq" id="WP_114488599.1">
    <property type="nucleotide sequence ID" value="NZ_CBCSHM010000101.1"/>
</dbReference>